<dbReference type="InterPro" id="IPR055342">
    <property type="entry name" value="MreC_beta-barrel_core"/>
</dbReference>
<dbReference type="AlphaFoldDB" id="A0A1T2DKY5"/>
<dbReference type="Gene3D" id="2.40.10.340">
    <property type="entry name" value="Rod shape-determining protein MreC, domain 1"/>
    <property type="match status" value="1"/>
</dbReference>
<evidence type="ECO:0000256" key="3">
    <source>
        <dbReference type="ARBA" id="ARBA00022960"/>
    </source>
</evidence>
<feature type="compositionally biased region" description="Acidic residues" evidence="6">
    <location>
        <begin position="268"/>
        <end position="300"/>
    </location>
</feature>
<proteinExistence type="inferred from homology"/>
<evidence type="ECO:0000313" key="8">
    <source>
        <dbReference type="EMBL" id="OOY34328.1"/>
    </source>
</evidence>
<dbReference type="Gene3D" id="2.40.10.350">
    <property type="entry name" value="Rod shape-determining protein MreC, domain 2"/>
    <property type="match status" value="1"/>
</dbReference>
<evidence type="ECO:0000313" key="9">
    <source>
        <dbReference type="Proteomes" id="UP000190962"/>
    </source>
</evidence>
<gene>
    <name evidence="8" type="ORF">BOV88_10615</name>
</gene>
<sequence>MLGVAIAITLMVVDHRRHDSLQQLRDTVAIVNYPIQLAAETPGDFIKWTSESISNYNHLLDENRRLNKENLLLQGGMQRFKALEEENQLLRDQLGASLRVGERVTLAEMTKVDLSPYRQQIWINRGSNAGVFTGQAVIDAHAIMGQVIEVTPFRSAILLITDTLHSIPVQVLRTGLRTVAKGTGRINNLELPYLPRSADVRVGDLLVSSGLGGRYPSDYPVARITSVGRDPNGATTIAAAPLARLAVDEQVMLVWSLDEKLQAVPVDEPAEEPAEESADEPVNEPADEPADEAEQGESEE</sequence>
<accession>A0A1T2DKY5</accession>
<evidence type="ECO:0000259" key="7">
    <source>
        <dbReference type="Pfam" id="PF04085"/>
    </source>
</evidence>
<dbReference type="GO" id="GO:0008360">
    <property type="term" value="P:regulation of cell shape"/>
    <property type="evidence" value="ECO:0007669"/>
    <property type="project" value="UniProtKB-KW"/>
</dbReference>
<comment type="function">
    <text evidence="5">Involved in formation and maintenance of cell shape.</text>
</comment>
<dbReference type="GO" id="GO:0005886">
    <property type="term" value="C:plasma membrane"/>
    <property type="evidence" value="ECO:0007669"/>
    <property type="project" value="TreeGrafter"/>
</dbReference>
<dbReference type="InterPro" id="IPR042177">
    <property type="entry name" value="Cell/Rod_1"/>
</dbReference>
<organism evidence="8 9">
    <name type="scientific">Solemya velum gill symbiont</name>
    <dbReference type="NCBI Taxonomy" id="2340"/>
    <lineage>
        <taxon>Bacteria</taxon>
        <taxon>Pseudomonadati</taxon>
        <taxon>Pseudomonadota</taxon>
        <taxon>Gammaproteobacteria</taxon>
        <taxon>sulfur-oxidizing symbionts</taxon>
    </lineage>
</organism>
<dbReference type="Pfam" id="PF04085">
    <property type="entry name" value="MreC"/>
    <property type="match status" value="1"/>
</dbReference>
<feature type="region of interest" description="Disordered" evidence="6">
    <location>
        <begin position="264"/>
        <end position="300"/>
    </location>
</feature>
<evidence type="ECO:0000256" key="2">
    <source>
        <dbReference type="ARBA" id="ARBA00013855"/>
    </source>
</evidence>
<dbReference type="InterPro" id="IPR042175">
    <property type="entry name" value="Cell/Rod_MreC_2"/>
</dbReference>
<comment type="caution">
    <text evidence="8">The sequence shown here is derived from an EMBL/GenBank/DDBJ whole genome shotgun (WGS) entry which is preliminary data.</text>
</comment>
<protein>
    <recommendedName>
        <fullName evidence="2 5">Cell shape-determining protein MreC</fullName>
    </recommendedName>
    <alternativeName>
        <fullName evidence="4 5">Cell shape protein MreC</fullName>
    </alternativeName>
</protein>
<evidence type="ECO:0000256" key="4">
    <source>
        <dbReference type="ARBA" id="ARBA00032089"/>
    </source>
</evidence>
<dbReference type="NCBIfam" id="TIGR00219">
    <property type="entry name" value="mreC"/>
    <property type="match status" value="1"/>
</dbReference>
<dbReference type="InterPro" id="IPR007221">
    <property type="entry name" value="MreC"/>
</dbReference>
<keyword evidence="3 5" id="KW-0133">Cell shape</keyword>
<dbReference type="PANTHER" id="PTHR34138">
    <property type="entry name" value="CELL SHAPE-DETERMINING PROTEIN MREC"/>
    <property type="match status" value="1"/>
</dbReference>
<comment type="similarity">
    <text evidence="1 5">Belongs to the MreC family.</text>
</comment>
<evidence type="ECO:0000256" key="1">
    <source>
        <dbReference type="ARBA" id="ARBA00009369"/>
    </source>
</evidence>
<dbReference type="EMBL" id="MPNX01000017">
    <property type="protein sequence ID" value="OOY34328.1"/>
    <property type="molecule type" value="Genomic_DNA"/>
</dbReference>
<dbReference type="PIRSF" id="PIRSF038471">
    <property type="entry name" value="MreC"/>
    <property type="match status" value="1"/>
</dbReference>
<feature type="domain" description="Rod shape-determining protein MreC beta-barrel core" evidence="7">
    <location>
        <begin position="112"/>
        <end position="255"/>
    </location>
</feature>
<evidence type="ECO:0000256" key="6">
    <source>
        <dbReference type="SAM" id="MobiDB-lite"/>
    </source>
</evidence>
<dbReference type="PANTHER" id="PTHR34138:SF1">
    <property type="entry name" value="CELL SHAPE-DETERMINING PROTEIN MREC"/>
    <property type="match status" value="1"/>
</dbReference>
<dbReference type="Proteomes" id="UP000190962">
    <property type="component" value="Unassembled WGS sequence"/>
</dbReference>
<evidence type="ECO:0000256" key="5">
    <source>
        <dbReference type="PIRNR" id="PIRNR038471"/>
    </source>
</evidence>
<name>A0A1T2DKY5_SOVGS</name>
<reference evidence="8 9" key="1">
    <citation type="submission" date="2016-11" db="EMBL/GenBank/DDBJ databases">
        <title>Mixed transmission modes and dynamic genome evolution in an obligate animal-bacterial symbiosis.</title>
        <authorList>
            <person name="Russell S.L."/>
            <person name="Corbett-Detig R.B."/>
            <person name="Cavanaugh C.M."/>
        </authorList>
    </citation>
    <scope>NUCLEOTIDE SEQUENCE [LARGE SCALE GENOMIC DNA]</scope>
    <source>
        <strain evidence="8">MA-KB16</strain>
    </source>
</reference>